<comment type="caution">
    <text evidence="1">The sequence shown here is derived from an EMBL/GenBank/DDBJ whole genome shotgun (WGS) entry which is preliminary data.</text>
</comment>
<evidence type="ECO:0000313" key="1">
    <source>
        <dbReference type="EMBL" id="KKM00971.1"/>
    </source>
</evidence>
<organism evidence="1">
    <name type="scientific">marine sediment metagenome</name>
    <dbReference type="NCBI Taxonomy" id="412755"/>
    <lineage>
        <taxon>unclassified sequences</taxon>
        <taxon>metagenomes</taxon>
        <taxon>ecological metagenomes</taxon>
    </lineage>
</organism>
<sequence length="180" mass="21472">MEVSKNSLYIPKIKEIKDWYDKLKEYRYGLEDHETLDTFQADMKAGAVIKKDYGIFYLTNLHDPIGNAYGHCYFWDRRTKGRDQDLQEMLEQAITIFMLHRITVMIPTTNGITARWLQKNGMELEGYLKAYMTYNKQFYDMYIFAYYSKQLRKHIDNKIDNKGNTISRDRDKKDLVETTG</sequence>
<evidence type="ECO:0008006" key="2">
    <source>
        <dbReference type="Google" id="ProtNLM"/>
    </source>
</evidence>
<gene>
    <name evidence="1" type="ORF">LCGC14_1799070</name>
</gene>
<proteinExistence type="predicted"/>
<dbReference type="SUPFAM" id="SSF55729">
    <property type="entry name" value="Acyl-CoA N-acyltransferases (Nat)"/>
    <property type="match status" value="1"/>
</dbReference>
<name>A0A0F9J4X5_9ZZZZ</name>
<protein>
    <recommendedName>
        <fullName evidence="2">N-acetyltransferase domain-containing protein</fullName>
    </recommendedName>
</protein>
<dbReference type="EMBL" id="LAZR01017305">
    <property type="protein sequence ID" value="KKM00971.1"/>
    <property type="molecule type" value="Genomic_DNA"/>
</dbReference>
<dbReference type="InterPro" id="IPR016181">
    <property type="entry name" value="Acyl_CoA_acyltransferase"/>
</dbReference>
<reference evidence="1" key="1">
    <citation type="journal article" date="2015" name="Nature">
        <title>Complex archaea that bridge the gap between prokaryotes and eukaryotes.</title>
        <authorList>
            <person name="Spang A."/>
            <person name="Saw J.H."/>
            <person name="Jorgensen S.L."/>
            <person name="Zaremba-Niedzwiedzka K."/>
            <person name="Martijn J."/>
            <person name="Lind A.E."/>
            <person name="van Eijk R."/>
            <person name="Schleper C."/>
            <person name="Guy L."/>
            <person name="Ettema T.J."/>
        </authorList>
    </citation>
    <scope>NUCLEOTIDE SEQUENCE</scope>
</reference>
<accession>A0A0F9J4X5</accession>
<dbReference type="AlphaFoldDB" id="A0A0F9J4X5"/>
<dbReference type="Gene3D" id="3.40.630.30">
    <property type="match status" value="1"/>
</dbReference>